<organism evidence="2 3">
    <name type="scientific">Suicoccus acidiformans</name>
    <dbReference type="NCBI Taxonomy" id="2036206"/>
    <lineage>
        <taxon>Bacteria</taxon>
        <taxon>Bacillati</taxon>
        <taxon>Bacillota</taxon>
        <taxon>Bacilli</taxon>
        <taxon>Lactobacillales</taxon>
        <taxon>Aerococcaceae</taxon>
        <taxon>Suicoccus</taxon>
    </lineage>
</organism>
<dbReference type="Proteomes" id="UP000263232">
    <property type="component" value="Chromosome"/>
</dbReference>
<dbReference type="EMBL" id="CP023434">
    <property type="protein sequence ID" value="AXY25272.1"/>
    <property type="molecule type" value="Genomic_DNA"/>
</dbReference>
<evidence type="ECO:0000313" key="3">
    <source>
        <dbReference type="Proteomes" id="UP000263232"/>
    </source>
</evidence>
<accession>A0A347WJL5</accession>
<dbReference type="AlphaFoldDB" id="A0A347WJL5"/>
<feature type="region of interest" description="Disordered" evidence="1">
    <location>
        <begin position="17"/>
        <end position="36"/>
    </location>
</feature>
<reference evidence="2 3" key="1">
    <citation type="submission" date="2017-09" db="EMBL/GenBank/DDBJ databases">
        <title>Complete genome sequence of Oxytococcus suis strain ZY16052.</title>
        <authorList>
            <person name="Li F."/>
        </authorList>
    </citation>
    <scope>NUCLEOTIDE SEQUENCE [LARGE SCALE GENOMIC DNA]</scope>
    <source>
        <strain evidence="2 3">ZY16052</strain>
    </source>
</reference>
<gene>
    <name evidence="2" type="ORF">CL176_04265</name>
</gene>
<dbReference type="OrthoDB" id="1663583at2"/>
<sequence length="84" mass="9509">MTKAILDWELAIAERNKREGREQGRVEGRAEGREQGEIINQHHLVTNMHKNGMTVEQIADVTELTVKEVEAALEEPVFEGLQEA</sequence>
<name>A0A347WJL5_9LACT</name>
<protein>
    <submittedName>
        <fullName evidence="2">Uncharacterized protein</fullName>
    </submittedName>
</protein>
<proteinExistence type="predicted"/>
<evidence type="ECO:0000256" key="1">
    <source>
        <dbReference type="SAM" id="MobiDB-lite"/>
    </source>
</evidence>
<dbReference type="KEGG" id="abae:CL176_04265"/>
<evidence type="ECO:0000313" key="2">
    <source>
        <dbReference type="EMBL" id="AXY25272.1"/>
    </source>
</evidence>
<dbReference type="RefSeq" id="WP_118990184.1">
    <property type="nucleotide sequence ID" value="NZ_CP023434.1"/>
</dbReference>
<keyword evidence="3" id="KW-1185">Reference proteome</keyword>